<dbReference type="EMBL" id="JAKJXO020000001">
    <property type="protein sequence ID" value="KAL1612553.1"/>
    <property type="molecule type" value="Genomic_DNA"/>
</dbReference>
<dbReference type="SUPFAM" id="SSF82199">
    <property type="entry name" value="SET domain"/>
    <property type="match status" value="1"/>
</dbReference>
<keyword evidence="2" id="KW-1185">Reference proteome</keyword>
<accession>A0ABR3S805</accession>
<sequence length="217" mass="24207">MHQTFNIQATRDIPAGEEVSINYLPEHGQVREQRVAKLEEGYGFTCKCPACNIDTKEGQEVEERRKDMQRIIKKTKALFADSTSPTETTSAGYGADGMQETLPNILSSEEQQQVDALRVMPDKDRQIWLRNRELEVLNAMIAMYQAEGIVGREVASIYYHVAILQQSTGSYEAAVATADAGLKLEESCLGTDHPAYSEALTFVESIKKMPLAAARFR</sequence>
<evidence type="ECO:0000313" key="1">
    <source>
        <dbReference type="EMBL" id="KAL1612553.1"/>
    </source>
</evidence>
<protein>
    <recommendedName>
        <fullName evidence="3">SET domain-containing protein</fullName>
    </recommendedName>
</protein>
<dbReference type="InterPro" id="IPR053185">
    <property type="entry name" value="SET_domain_protein"/>
</dbReference>
<gene>
    <name evidence="1" type="ORF">SLS60_000780</name>
</gene>
<proteinExistence type="predicted"/>
<evidence type="ECO:0000313" key="2">
    <source>
        <dbReference type="Proteomes" id="UP001521785"/>
    </source>
</evidence>
<comment type="caution">
    <text evidence="1">The sequence shown here is derived from an EMBL/GenBank/DDBJ whole genome shotgun (WGS) entry which is preliminary data.</text>
</comment>
<organism evidence="1 2">
    <name type="scientific">Paraconiothyrium brasiliense</name>
    <dbReference type="NCBI Taxonomy" id="300254"/>
    <lineage>
        <taxon>Eukaryota</taxon>
        <taxon>Fungi</taxon>
        <taxon>Dikarya</taxon>
        <taxon>Ascomycota</taxon>
        <taxon>Pezizomycotina</taxon>
        <taxon>Dothideomycetes</taxon>
        <taxon>Pleosporomycetidae</taxon>
        <taxon>Pleosporales</taxon>
        <taxon>Massarineae</taxon>
        <taxon>Didymosphaeriaceae</taxon>
        <taxon>Paraconiothyrium</taxon>
    </lineage>
</organism>
<dbReference type="PANTHER" id="PTHR47332:SF4">
    <property type="entry name" value="SET DOMAIN-CONTAINING PROTEIN 5"/>
    <property type="match status" value="1"/>
</dbReference>
<dbReference type="Gene3D" id="2.170.270.10">
    <property type="entry name" value="SET domain"/>
    <property type="match status" value="1"/>
</dbReference>
<dbReference type="InterPro" id="IPR046341">
    <property type="entry name" value="SET_dom_sf"/>
</dbReference>
<reference evidence="1 2" key="1">
    <citation type="submission" date="2024-02" db="EMBL/GenBank/DDBJ databases">
        <title>De novo assembly and annotation of 12 fungi associated with fruit tree decline syndrome in Ontario, Canada.</title>
        <authorList>
            <person name="Sulman M."/>
            <person name="Ellouze W."/>
            <person name="Ilyukhin E."/>
        </authorList>
    </citation>
    <scope>NUCLEOTIDE SEQUENCE [LARGE SCALE GENOMIC DNA]</scope>
    <source>
        <strain evidence="1 2">M42-189</strain>
    </source>
</reference>
<evidence type="ECO:0008006" key="3">
    <source>
        <dbReference type="Google" id="ProtNLM"/>
    </source>
</evidence>
<dbReference type="Proteomes" id="UP001521785">
    <property type="component" value="Unassembled WGS sequence"/>
</dbReference>
<name>A0ABR3S805_9PLEO</name>
<dbReference type="PANTHER" id="PTHR47332">
    <property type="entry name" value="SET DOMAIN-CONTAINING PROTEIN 5"/>
    <property type="match status" value="1"/>
</dbReference>